<gene>
    <name evidence="3" type="ORF">ABCQ75_02165</name>
</gene>
<dbReference type="EMBL" id="JBDFRB010000001">
    <property type="protein sequence ID" value="MEN2743345.1"/>
    <property type="molecule type" value="Genomic_DNA"/>
</dbReference>
<keyword evidence="4" id="KW-1185">Reference proteome</keyword>
<sequence length="222" mass="23518">MPDVIVFDVNETLSDMSGLGPRFVEAGAPAELAKLWFAMVLREGFALAAAGDSARFSDLATEILASLLREAGVADEEATASRLTSSIADLPLHRDAAEGIHALRAAGHRLVTLSNGSSQVVERLVGAAGIQDQFERILSVEDAPAWKPHRDAYRHAAAECGVGPEEMLLVAVHPWDIHGAARAGLQTAWVNRSGAAYPPYFARPDLTLTSLGGLVRALHPGP</sequence>
<keyword evidence="2" id="KW-0378">Hydrolase</keyword>
<dbReference type="Gene3D" id="1.10.150.240">
    <property type="entry name" value="Putative phosphatase, domain 2"/>
    <property type="match status" value="1"/>
</dbReference>
<dbReference type="CDD" id="cd02588">
    <property type="entry name" value="HAD_L2-DEX"/>
    <property type="match status" value="1"/>
</dbReference>
<evidence type="ECO:0000313" key="4">
    <source>
        <dbReference type="Proteomes" id="UP001422074"/>
    </source>
</evidence>
<reference evidence="3 4" key="1">
    <citation type="submission" date="2024-05" db="EMBL/GenBank/DDBJ databases">
        <title>Sinomonas sp. nov., isolated from a waste landfill.</title>
        <authorList>
            <person name="Zhao Y."/>
        </authorList>
    </citation>
    <scope>NUCLEOTIDE SEQUENCE [LARGE SCALE GENOMIC DNA]</scope>
    <source>
        <strain evidence="3 4">CCTCC AB2014300</strain>
    </source>
</reference>
<proteinExistence type="inferred from homology"/>
<dbReference type="InterPro" id="IPR023198">
    <property type="entry name" value="PGP-like_dom2"/>
</dbReference>
<dbReference type="PANTHER" id="PTHR43316:SF3">
    <property type="entry name" value="HALOACID DEHALOGENASE, TYPE II (AFU_ORTHOLOGUE AFUA_2G07750)-RELATED"/>
    <property type="match status" value="1"/>
</dbReference>
<dbReference type="RefSeq" id="WP_345882839.1">
    <property type="nucleotide sequence ID" value="NZ_JBDFRB010000001.1"/>
</dbReference>
<accession>A0ABU9WYU2</accession>
<dbReference type="InterPro" id="IPR036412">
    <property type="entry name" value="HAD-like_sf"/>
</dbReference>
<comment type="caution">
    <text evidence="3">The sequence shown here is derived from an EMBL/GenBank/DDBJ whole genome shotgun (WGS) entry which is preliminary data.</text>
</comment>
<organism evidence="3 4">
    <name type="scientific">Sinomonas halotolerans</name>
    <dbReference type="NCBI Taxonomy" id="1644133"/>
    <lineage>
        <taxon>Bacteria</taxon>
        <taxon>Bacillati</taxon>
        <taxon>Actinomycetota</taxon>
        <taxon>Actinomycetes</taxon>
        <taxon>Micrococcales</taxon>
        <taxon>Micrococcaceae</taxon>
        <taxon>Sinomonas</taxon>
    </lineage>
</organism>
<evidence type="ECO:0000313" key="3">
    <source>
        <dbReference type="EMBL" id="MEN2743345.1"/>
    </source>
</evidence>
<evidence type="ECO:0000256" key="1">
    <source>
        <dbReference type="ARBA" id="ARBA00008106"/>
    </source>
</evidence>
<dbReference type="SFLD" id="SFLDG01129">
    <property type="entry name" value="C1.5:_HAD__Beta-PGM__Phosphata"/>
    <property type="match status" value="1"/>
</dbReference>
<evidence type="ECO:0000256" key="2">
    <source>
        <dbReference type="ARBA" id="ARBA00022801"/>
    </source>
</evidence>
<dbReference type="InterPro" id="IPR023214">
    <property type="entry name" value="HAD_sf"/>
</dbReference>
<dbReference type="SUPFAM" id="SSF56784">
    <property type="entry name" value="HAD-like"/>
    <property type="match status" value="1"/>
</dbReference>
<comment type="similarity">
    <text evidence="1">Belongs to the HAD-like hydrolase superfamily. S-2-haloalkanoic acid dehalogenase family.</text>
</comment>
<dbReference type="InterPro" id="IPR006439">
    <property type="entry name" value="HAD-SF_hydro_IA"/>
</dbReference>
<name>A0ABU9WYU2_9MICC</name>
<dbReference type="Pfam" id="PF00702">
    <property type="entry name" value="Hydrolase"/>
    <property type="match status" value="1"/>
</dbReference>
<dbReference type="NCBIfam" id="TIGR01493">
    <property type="entry name" value="HAD-SF-IA-v2"/>
    <property type="match status" value="1"/>
</dbReference>
<dbReference type="InterPro" id="IPR006328">
    <property type="entry name" value="2-HAD"/>
</dbReference>
<dbReference type="NCBIfam" id="TIGR01428">
    <property type="entry name" value="HAD_type_II"/>
    <property type="match status" value="1"/>
</dbReference>
<dbReference type="PRINTS" id="PR00413">
    <property type="entry name" value="HADHALOGNASE"/>
</dbReference>
<dbReference type="Proteomes" id="UP001422074">
    <property type="component" value="Unassembled WGS sequence"/>
</dbReference>
<dbReference type="InterPro" id="IPR051540">
    <property type="entry name" value="S-2-haloacid_dehalogenase"/>
</dbReference>
<dbReference type="Gene3D" id="3.40.50.1000">
    <property type="entry name" value="HAD superfamily/HAD-like"/>
    <property type="match status" value="1"/>
</dbReference>
<dbReference type="SFLD" id="SFLDS00003">
    <property type="entry name" value="Haloacid_Dehalogenase"/>
    <property type="match status" value="1"/>
</dbReference>
<protein>
    <submittedName>
        <fullName evidence="3">Haloacid dehalogenase type II</fullName>
    </submittedName>
</protein>
<dbReference type="PANTHER" id="PTHR43316">
    <property type="entry name" value="HYDROLASE, HALOACID DELAHOGENASE-RELATED"/>
    <property type="match status" value="1"/>
</dbReference>